<evidence type="ECO:0000256" key="1">
    <source>
        <dbReference type="SAM" id="MobiDB-lite"/>
    </source>
</evidence>
<accession>A0A6L2JHI3</accession>
<dbReference type="Gene3D" id="2.40.70.10">
    <property type="entry name" value="Acid Proteases"/>
    <property type="match status" value="1"/>
</dbReference>
<dbReference type="InterPro" id="IPR021109">
    <property type="entry name" value="Peptidase_aspartic_dom_sf"/>
</dbReference>
<feature type="region of interest" description="Disordered" evidence="1">
    <location>
        <begin position="190"/>
        <end position="215"/>
    </location>
</feature>
<evidence type="ECO:0000313" key="2">
    <source>
        <dbReference type="EMBL" id="GEU36458.1"/>
    </source>
</evidence>
<protein>
    <recommendedName>
        <fullName evidence="3">MAK10-like protein</fullName>
    </recommendedName>
</protein>
<dbReference type="CDD" id="cd00303">
    <property type="entry name" value="retropepsin_like"/>
    <property type="match status" value="1"/>
</dbReference>
<dbReference type="EMBL" id="BKCJ010000812">
    <property type="protein sequence ID" value="GEU36458.1"/>
    <property type="molecule type" value="Genomic_DNA"/>
</dbReference>
<evidence type="ECO:0008006" key="3">
    <source>
        <dbReference type="Google" id="ProtNLM"/>
    </source>
</evidence>
<dbReference type="AlphaFoldDB" id="A0A6L2JHI3"/>
<feature type="compositionally biased region" description="Polar residues" evidence="1">
    <location>
        <begin position="200"/>
        <end position="215"/>
    </location>
</feature>
<organism evidence="2">
    <name type="scientific">Tanacetum cinerariifolium</name>
    <name type="common">Dalmatian daisy</name>
    <name type="synonym">Chrysanthemum cinerariifolium</name>
    <dbReference type="NCBI Taxonomy" id="118510"/>
    <lineage>
        <taxon>Eukaryota</taxon>
        <taxon>Viridiplantae</taxon>
        <taxon>Streptophyta</taxon>
        <taxon>Embryophyta</taxon>
        <taxon>Tracheophyta</taxon>
        <taxon>Spermatophyta</taxon>
        <taxon>Magnoliopsida</taxon>
        <taxon>eudicotyledons</taxon>
        <taxon>Gunneridae</taxon>
        <taxon>Pentapetalae</taxon>
        <taxon>asterids</taxon>
        <taxon>campanulids</taxon>
        <taxon>Asterales</taxon>
        <taxon>Asteraceae</taxon>
        <taxon>Asteroideae</taxon>
        <taxon>Anthemideae</taxon>
        <taxon>Anthemidinae</taxon>
        <taxon>Tanacetum</taxon>
    </lineage>
</organism>
<comment type="caution">
    <text evidence="2">The sequence shown here is derived from an EMBL/GenBank/DDBJ whole genome shotgun (WGS) entry which is preliminary data.</text>
</comment>
<dbReference type="PANTHER" id="PTHR33067:SF9">
    <property type="entry name" value="RNA-DIRECTED DNA POLYMERASE"/>
    <property type="match status" value="1"/>
</dbReference>
<proteinExistence type="predicted"/>
<dbReference type="PANTHER" id="PTHR33067">
    <property type="entry name" value="RNA-DIRECTED DNA POLYMERASE-RELATED"/>
    <property type="match status" value="1"/>
</dbReference>
<name>A0A6L2JHI3_TANCI</name>
<reference evidence="2" key="1">
    <citation type="journal article" date="2019" name="Sci. Rep.">
        <title>Draft genome of Tanacetum cinerariifolium, the natural source of mosquito coil.</title>
        <authorList>
            <person name="Yamashiro T."/>
            <person name="Shiraishi A."/>
            <person name="Satake H."/>
            <person name="Nakayama K."/>
        </authorList>
    </citation>
    <scope>NUCLEOTIDE SEQUENCE</scope>
</reference>
<sequence length="487" mass="55704">MGDEYPICTLGGYSRPSHKGYRNTIELLDGNNVAPLRSDTIRTTKLRNDILVFQQHQGGSLSEAWTRFKDLLQKVPYHGIDLWLQIQIFYDHVSFHLKCEIDRAAGGKLRDKKVEVSLEITKNLALYDHKGWNDSRGFIKPVKAISFPPNTSKTPDRRLLELEEQIKFLLKGPQTTHGTSSTNIPQAYVKEVSSNPPPQSLNETSGQNSFTKRVNPNPQLKELEASFEARVRDYIATHTERIEREYEVGNKTNNEPTRNTKKYLTQENVRELVEAPRPRPVNFYLKHKINKDLIEGLVGNSIFNDSILAMQSDKMECEAYHSLPVEPMCKAMLKKMIPKKEDMRGMDALVEQGSDVNVMPLSTYNRLTNKNLVKTDIKLSLASQSHSQPLGISKDMLVEIARFIYPVDFVILDIKEDMRKPFILGTPFLTTAKAKIRFDKGTITLKYGKSKANFDKIPELLCKFKEREKDEFDLETPTSTINKLILE</sequence>
<gene>
    <name evidence="2" type="ORF">Tci_008436</name>
</gene>